<evidence type="ECO:0000256" key="2">
    <source>
        <dbReference type="ARBA" id="ARBA00023157"/>
    </source>
</evidence>
<dbReference type="PANTHER" id="PTHR35357">
    <property type="entry name" value="OS02G0537100 PROTEIN"/>
    <property type="match status" value="1"/>
</dbReference>
<keyword evidence="1 4" id="KW-0732">Signal</keyword>
<dbReference type="PANTHER" id="PTHR35357:SF17">
    <property type="entry name" value="PECTINESTERASE INHIBITOR 12"/>
    <property type="match status" value="1"/>
</dbReference>
<dbReference type="InterPro" id="IPR035513">
    <property type="entry name" value="Invertase/methylesterase_inhib"/>
</dbReference>
<organism evidence="6 7">
    <name type="scientific">Crotalaria pallida</name>
    <name type="common">Smooth rattlebox</name>
    <name type="synonym">Crotalaria striata</name>
    <dbReference type="NCBI Taxonomy" id="3830"/>
    <lineage>
        <taxon>Eukaryota</taxon>
        <taxon>Viridiplantae</taxon>
        <taxon>Streptophyta</taxon>
        <taxon>Embryophyta</taxon>
        <taxon>Tracheophyta</taxon>
        <taxon>Spermatophyta</taxon>
        <taxon>Magnoliopsida</taxon>
        <taxon>eudicotyledons</taxon>
        <taxon>Gunneridae</taxon>
        <taxon>Pentapetalae</taxon>
        <taxon>rosids</taxon>
        <taxon>fabids</taxon>
        <taxon>Fabales</taxon>
        <taxon>Fabaceae</taxon>
        <taxon>Papilionoideae</taxon>
        <taxon>50 kb inversion clade</taxon>
        <taxon>genistoids sensu lato</taxon>
        <taxon>core genistoids</taxon>
        <taxon>Crotalarieae</taxon>
        <taxon>Crotalaria</taxon>
    </lineage>
</organism>
<dbReference type="Pfam" id="PF04043">
    <property type="entry name" value="PMEI"/>
    <property type="match status" value="1"/>
</dbReference>
<dbReference type="Gene3D" id="1.20.140.40">
    <property type="entry name" value="Invertase/pectin methylesterase inhibitor family protein"/>
    <property type="match status" value="1"/>
</dbReference>
<dbReference type="InterPro" id="IPR034088">
    <property type="entry name" value="Pla_a_1-like"/>
</dbReference>
<feature type="domain" description="Pectinesterase inhibitor" evidence="5">
    <location>
        <begin position="20"/>
        <end position="174"/>
    </location>
</feature>
<evidence type="ECO:0000256" key="4">
    <source>
        <dbReference type="SAM" id="SignalP"/>
    </source>
</evidence>
<feature type="chain" id="PRO_5042841392" description="Pectinesterase inhibitor domain-containing protein" evidence="4">
    <location>
        <begin position="20"/>
        <end position="182"/>
    </location>
</feature>
<evidence type="ECO:0000313" key="6">
    <source>
        <dbReference type="EMBL" id="KAK7251839.1"/>
    </source>
</evidence>
<dbReference type="Proteomes" id="UP001372338">
    <property type="component" value="Unassembled WGS sequence"/>
</dbReference>
<accession>A0AAN9E9V6</accession>
<protein>
    <recommendedName>
        <fullName evidence="5">Pectinesterase inhibitor domain-containing protein</fullName>
    </recommendedName>
</protein>
<reference evidence="6 7" key="1">
    <citation type="submission" date="2024-01" db="EMBL/GenBank/DDBJ databases">
        <title>The genomes of 5 underutilized Papilionoideae crops provide insights into root nodulation and disease resistanc.</title>
        <authorList>
            <person name="Yuan L."/>
        </authorList>
    </citation>
    <scope>NUCLEOTIDE SEQUENCE [LARGE SCALE GENOMIC DNA]</scope>
    <source>
        <strain evidence="6">ZHUSHIDOU_FW_LH</strain>
        <tissue evidence="6">Leaf</tissue>
    </source>
</reference>
<dbReference type="SMART" id="SM00856">
    <property type="entry name" value="PMEI"/>
    <property type="match status" value="1"/>
</dbReference>
<dbReference type="SUPFAM" id="SSF101148">
    <property type="entry name" value="Plant invertase/pectin methylesterase inhibitor"/>
    <property type="match status" value="1"/>
</dbReference>
<dbReference type="GO" id="GO:0005576">
    <property type="term" value="C:extracellular region"/>
    <property type="evidence" value="ECO:0007669"/>
    <property type="project" value="UniProtKB-ARBA"/>
</dbReference>
<evidence type="ECO:0000256" key="1">
    <source>
        <dbReference type="ARBA" id="ARBA00022729"/>
    </source>
</evidence>
<dbReference type="AlphaFoldDB" id="A0AAN9E9V6"/>
<proteinExistence type="inferred from homology"/>
<name>A0AAN9E9V6_CROPI</name>
<evidence type="ECO:0000256" key="3">
    <source>
        <dbReference type="ARBA" id="ARBA00038471"/>
    </source>
</evidence>
<dbReference type="InterPro" id="IPR006501">
    <property type="entry name" value="Pectinesterase_inhib_dom"/>
</dbReference>
<dbReference type="FunFam" id="1.20.140.40:FF:000002">
    <property type="entry name" value="Putative invertase inhibitor"/>
    <property type="match status" value="1"/>
</dbReference>
<dbReference type="GO" id="GO:0004857">
    <property type="term" value="F:enzyme inhibitor activity"/>
    <property type="evidence" value="ECO:0007669"/>
    <property type="project" value="InterPro"/>
</dbReference>
<sequence>MKFTLYLVLFVLFLFQCSSNSSNLIPQSCREASKHDPNLSYDFCVSSLEANISKNTPPTNLEDLVGMSIEITKSNGTNIISNIVKLLKNQTFDKYAKACLKDCYDLYNDSLSTLEDAMVAFKSKDFGTVNIKLSAAMDGSVTCEDQFKDKKGEVSPLTKENNDFFQLNVMSLVFIEMCHQHS</sequence>
<dbReference type="CDD" id="cd15795">
    <property type="entry name" value="PMEI-Pla_a_1_like"/>
    <property type="match status" value="1"/>
</dbReference>
<comment type="similarity">
    <text evidence="3">Belongs to the PMEI family.</text>
</comment>
<comment type="caution">
    <text evidence="6">The sequence shown here is derived from an EMBL/GenBank/DDBJ whole genome shotgun (WGS) entry which is preliminary data.</text>
</comment>
<feature type="signal peptide" evidence="4">
    <location>
        <begin position="1"/>
        <end position="19"/>
    </location>
</feature>
<dbReference type="NCBIfam" id="TIGR01614">
    <property type="entry name" value="PME_inhib"/>
    <property type="match status" value="1"/>
</dbReference>
<evidence type="ECO:0000313" key="7">
    <source>
        <dbReference type="Proteomes" id="UP001372338"/>
    </source>
</evidence>
<gene>
    <name evidence="6" type="ORF">RIF29_35401</name>
</gene>
<keyword evidence="7" id="KW-1185">Reference proteome</keyword>
<evidence type="ECO:0000259" key="5">
    <source>
        <dbReference type="SMART" id="SM00856"/>
    </source>
</evidence>
<keyword evidence="2" id="KW-1015">Disulfide bond</keyword>
<dbReference type="EMBL" id="JAYWIO010000007">
    <property type="protein sequence ID" value="KAK7251839.1"/>
    <property type="molecule type" value="Genomic_DNA"/>
</dbReference>